<feature type="compositionally biased region" description="Polar residues" evidence="1">
    <location>
        <begin position="167"/>
        <end position="180"/>
    </location>
</feature>
<proteinExistence type="predicted"/>
<feature type="compositionally biased region" description="Low complexity" evidence="1">
    <location>
        <begin position="67"/>
        <end position="85"/>
    </location>
</feature>
<evidence type="ECO:0000256" key="1">
    <source>
        <dbReference type="SAM" id="MobiDB-lite"/>
    </source>
</evidence>
<protein>
    <submittedName>
        <fullName evidence="2 3">Uncharacterized protein</fullName>
    </submittedName>
</protein>
<dbReference type="Proteomes" id="UP000005240">
    <property type="component" value="Unassembled WGS sequence"/>
</dbReference>
<dbReference type="OrthoDB" id="2499848at2759"/>
<organism evidence="2">
    <name type="scientific">Puccinia triticina (isolate 1-1 / race 1 (BBBD))</name>
    <name type="common">Brown leaf rust fungus</name>
    <dbReference type="NCBI Taxonomy" id="630390"/>
    <lineage>
        <taxon>Eukaryota</taxon>
        <taxon>Fungi</taxon>
        <taxon>Dikarya</taxon>
        <taxon>Basidiomycota</taxon>
        <taxon>Pucciniomycotina</taxon>
        <taxon>Pucciniomycetes</taxon>
        <taxon>Pucciniales</taxon>
        <taxon>Pucciniaceae</taxon>
        <taxon>Puccinia</taxon>
    </lineage>
</organism>
<dbReference type="EnsemblFungi" id="PTTG_28736-t43_1">
    <property type="protein sequence ID" value="PTTG_28736-t43_1-p1"/>
    <property type="gene ID" value="PTTG_28736"/>
</dbReference>
<dbReference type="EMBL" id="ADAS02000133">
    <property type="protein sequence ID" value="OAV89282.1"/>
    <property type="molecule type" value="Genomic_DNA"/>
</dbReference>
<sequence length="246" mass="27522">MKLPLRTIPDHCTTFPLRSRASPHHKIPRYMAKRPLLTIQIPSLIDRVGKDERTHEVSCFSPFTPDGSSSGSLSATSSTGLGKTGDAQRDTVDDIDEQSISNVMEDEGDENSQPTTSRFGTRWSRRLQHGCLQSMFQQGQRTPTRRKRLSMITVSPFSAIELHPNRRTSPQPYNGHSNSRRTSNPFDYLSLHRHSKIAISPTNHDKTPTQLVIRPVVPVLVSSPLESLNCLKTPKNLNAPWSSTTC</sequence>
<feature type="region of interest" description="Disordered" evidence="1">
    <location>
        <begin position="160"/>
        <end position="180"/>
    </location>
</feature>
<reference evidence="3 4" key="3">
    <citation type="journal article" date="2017" name="G3 (Bethesda)">
        <title>Comparative analysis highlights variable genome content of wheat rusts and divergence of the mating loci.</title>
        <authorList>
            <person name="Cuomo C.A."/>
            <person name="Bakkeren G."/>
            <person name="Khalil H.B."/>
            <person name="Panwar V."/>
            <person name="Joly D."/>
            <person name="Linning R."/>
            <person name="Sakthikumar S."/>
            <person name="Song X."/>
            <person name="Adiconis X."/>
            <person name="Fan L."/>
            <person name="Goldberg J.M."/>
            <person name="Levin J.Z."/>
            <person name="Young S."/>
            <person name="Zeng Q."/>
            <person name="Anikster Y."/>
            <person name="Bruce M."/>
            <person name="Wang M."/>
            <person name="Yin C."/>
            <person name="McCallum B."/>
            <person name="Szabo L.J."/>
            <person name="Hulbert S."/>
            <person name="Chen X."/>
            <person name="Fellers J.P."/>
        </authorList>
    </citation>
    <scope>NUCLEOTIDE SEQUENCE</scope>
    <source>
        <strain evidence="4">Isolate 1-1 / race 1 (BBBD)</strain>
        <strain evidence="3">isolate 1-1 / race 1 (BBBD)</strain>
    </source>
</reference>
<reference evidence="3" key="4">
    <citation type="submission" date="2025-05" db="UniProtKB">
        <authorList>
            <consortium name="EnsemblFungi"/>
        </authorList>
    </citation>
    <scope>IDENTIFICATION</scope>
    <source>
        <strain evidence="3">isolate 1-1 / race 1 (BBBD)</strain>
    </source>
</reference>
<evidence type="ECO:0000313" key="4">
    <source>
        <dbReference type="Proteomes" id="UP000005240"/>
    </source>
</evidence>
<evidence type="ECO:0000313" key="3">
    <source>
        <dbReference type="EnsemblFungi" id="PTTG_28736-t43_1-p1"/>
    </source>
</evidence>
<reference evidence="2" key="1">
    <citation type="submission" date="2009-11" db="EMBL/GenBank/DDBJ databases">
        <authorList>
            <consortium name="The Broad Institute Genome Sequencing Platform"/>
            <person name="Ward D."/>
            <person name="Feldgarden M."/>
            <person name="Earl A."/>
            <person name="Young S.K."/>
            <person name="Zeng Q."/>
            <person name="Koehrsen M."/>
            <person name="Alvarado L."/>
            <person name="Berlin A."/>
            <person name="Bochicchio J."/>
            <person name="Borenstein D."/>
            <person name="Chapman S.B."/>
            <person name="Chen Z."/>
            <person name="Engels R."/>
            <person name="Freedman E."/>
            <person name="Gellesch M."/>
            <person name="Goldberg J."/>
            <person name="Griggs A."/>
            <person name="Gujja S."/>
            <person name="Heilman E."/>
            <person name="Heiman D."/>
            <person name="Hepburn T."/>
            <person name="Howarth C."/>
            <person name="Jen D."/>
            <person name="Larson L."/>
            <person name="Lewis B."/>
            <person name="Mehta T."/>
            <person name="Park D."/>
            <person name="Pearson M."/>
            <person name="Roberts A."/>
            <person name="Saif S."/>
            <person name="Shea T."/>
            <person name="Shenoy N."/>
            <person name="Sisk P."/>
            <person name="Stolte C."/>
            <person name="Sykes S."/>
            <person name="Thomson T."/>
            <person name="Walk T."/>
            <person name="White J."/>
            <person name="Yandava C."/>
            <person name="Izard J."/>
            <person name="Baranova O.V."/>
            <person name="Blanton J.M."/>
            <person name="Tanner A.C."/>
            <person name="Dewhirst F.E."/>
            <person name="Haas B."/>
            <person name="Nusbaum C."/>
            <person name="Birren B."/>
        </authorList>
    </citation>
    <scope>NUCLEOTIDE SEQUENCE [LARGE SCALE GENOMIC DNA]</scope>
    <source>
        <strain evidence="2">1-1 BBBD Race 1</strain>
    </source>
</reference>
<keyword evidence="4" id="KW-1185">Reference proteome</keyword>
<accession>A0A180GAD3</accession>
<dbReference type="VEuPathDB" id="FungiDB:PTTG_28736"/>
<gene>
    <name evidence="2" type="ORF">PTTG_28736</name>
</gene>
<reference evidence="2" key="2">
    <citation type="submission" date="2016-05" db="EMBL/GenBank/DDBJ databases">
        <title>Comparative analysis highlights variable genome content of wheat rusts and divergence of the mating loci.</title>
        <authorList>
            <person name="Cuomo C.A."/>
            <person name="Bakkeren G."/>
            <person name="Szabo L."/>
            <person name="Khalil H."/>
            <person name="Joly D."/>
            <person name="Goldberg J."/>
            <person name="Young S."/>
            <person name="Zeng Q."/>
            <person name="Fellers J."/>
        </authorList>
    </citation>
    <scope>NUCLEOTIDE SEQUENCE [LARGE SCALE GENOMIC DNA]</scope>
    <source>
        <strain evidence="2">1-1 BBBD Race 1</strain>
    </source>
</reference>
<name>A0A180GAD3_PUCT1</name>
<evidence type="ECO:0000313" key="2">
    <source>
        <dbReference type="EMBL" id="OAV89282.1"/>
    </source>
</evidence>
<feature type="region of interest" description="Disordered" evidence="1">
    <location>
        <begin position="57"/>
        <end position="122"/>
    </location>
</feature>
<dbReference type="AlphaFoldDB" id="A0A180GAD3"/>